<protein>
    <recommendedName>
        <fullName evidence="1">Transcription elongation factor GreA/GreB C-terminal domain-containing protein</fullName>
    </recommendedName>
</protein>
<dbReference type="PANTHER" id="PTHR30437">
    <property type="entry name" value="TRANSCRIPTION ELONGATION FACTOR GREA"/>
    <property type="match status" value="1"/>
</dbReference>
<dbReference type="GO" id="GO:0032784">
    <property type="term" value="P:regulation of DNA-templated transcription elongation"/>
    <property type="evidence" value="ECO:0007669"/>
    <property type="project" value="InterPro"/>
</dbReference>
<evidence type="ECO:0000259" key="1">
    <source>
        <dbReference type="Pfam" id="PF01272"/>
    </source>
</evidence>
<organism evidence="2 3">
    <name type="scientific">Candidatus Gottesmanbacteria bacterium RIFOXYB1_FULL_47_11</name>
    <dbReference type="NCBI Taxonomy" id="1798401"/>
    <lineage>
        <taxon>Bacteria</taxon>
        <taxon>Candidatus Gottesmaniibacteriota</taxon>
    </lineage>
</organism>
<dbReference type="GO" id="GO:0070063">
    <property type="term" value="F:RNA polymerase binding"/>
    <property type="evidence" value="ECO:0007669"/>
    <property type="project" value="InterPro"/>
</dbReference>
<dbReference type="SUPFAM" id="SSF54534">
    <property type="entry name" value="FKBP-like"/>
    <property type="match status" value="1"/>
</dbReference>
<dbReference type="InterPro" id="IPR023459">
    <property type="entry name" value="Tscrpt_elong_fac_GreA/B_fam"/>
</dbReference>
<name>A0A1F6BGK5_9BACT</name>
<dbReference type="Proteomes" id="UP000176186">
    <property type="component" value="Unassembled WGS sequence"/>
</dbReference>
<proteinExistence type="predicted"/>
<dbReference type="EMBL" id="MFKE01000001">
    <property type="protein sequence ID" value="OGG36061.1"/>
    <property type="molecule type" value="Genomic_DNA"/>
</dbReference>
<dbReference type="InterPro" id="IPR036953">
    <property type="entry name" value="GreA/GreB_C_sf"/>
</dbReference>
<dbReference type="STRING" id="1798401.A2363_01025"/>
<dbReference type="InterPro" id="IPR001437">
    <property type="entry name" value="Tscrpt_elong_fac_GreA/B_C"/>
</dbReference>
<comment type="caution">
    <text evidence="2">The sequence shown here is derived from an EMBL/GenBank/DDBJ whole genome shotgun (WGS) entry which is preliminary data.</text>
</comment>
<sequence length="169" mass="19308">MNNKFEKDRRQGIHMMTSFTKEVMERRLVSLQQDLMRRRLEMGAAIEKGDEYHDNFAYEEASRQVDLTSRMLSDVKQKLNDVVIIEPRQDVDTIAIGNGVIVRFTGETEDETFILLGPDDATQKLGWISYESPLGQTLLGKRSGDQVEYQVPKGKPQSITIRKVLPGSF</sequence>
<dbReference type="GO" id="GO:0003677">
    <property type="term" value="F:DNA binding"/>
    <property type="evidence" value="ECO:0007669"/>
    <property type="project" value="InterPro"/>
</dbReference>
<dbReference type="Pfam" id="PF01272">
    <property type="entry name" value="GreA_GreB"/>
    <property type="match status" value="1"/>
</dbReference>
<dbReference type="Gene3D" id="3.10.50.30">
    <property type="entry name" value="Transcription elongation factor, GreA/GreB, C-terminal domain"/>
    <property type="match status" value="1"/>
</dbReference>
<accession>A0A1F6BGK5</accession>
<feature type="domain" description="Transcription elongation factor GreA/GreB C-terminal" evidence="1">
    <location>
        <begin position="91"/>
        <end position="164"/>
    </location>
</feature>
<dbReference type="GO" id="GO:0006354">
    <property type="term" value="P:DNA-templated transcription elongation"/>
    <property type="evidence" value="ECO:0007669"/>
    <property type="project" value="TreeGrafter"/>
</dbReference>
<evidence type="ECO:0000313" key="3">
    <source>
        <dbReference type="Proteomes" id="UP000176186"/>
    </source>
</evidence>
<dbReference type="PANTHER" id="PTHR30437:SF4">
    <property type="entry name" value="TRANSCRIPTION ELONGATION FACTOR GREA"/>
    <property type="match status" value="1"/>
</dbReference>
<reference evidence="2 3" key="1">
    <citation type="journal article" date="2016" name="Nat. Commun.">
        <title>Thousands of microbial genomes shed light on interconnected biogeochemical processes in an aquifer system.</title>
        <authorList>
            <person name="Anantharaman K."/>
            <person name="Brown C.T."/>
            <person name="Hug L.A."/>
            <person name="Sharon I."/>
            <person name="Castelle C.J."/>
            <person name="Probst A.J."/>
            <person name="Thomas B.C."/>
            <person name="Singh A."/>
            <person name="Wilkins M.J."/>
            <person name="Karaoz U."/>
            <person name="Brodie E.L."/>
            <person name="Williams K.H."/>
            <person name="Hubbard S.S."/>
            <person name="Banfield J.F."/>
        </authorList>
    </citation>
    <scope>NUCLEOTIDE SEQUENCE [LARGE SCALE GENOMIC DNA]</scope>
</reference>
<dbReference type="PIRSF" id="PIRSF006092">
    <property type="entry name" value="GreA_GreB"/>
    <property type="match status" value="1"/>
</dbReference>
<gene>
    <name evidence="2" type="ORF">A2363_01025</name>
</gene>
<evidence type="ECO:0000313" key="2">
    <source>
        <dbReference type="EMBL" id="OGG36061.1"/>
    </source>
</evidence>
<dbReference type="AlphaFoldDB" id="A0A1F6BGK5"/>